<accession>A0A7L4ZU32</accession>
<sequence>MEPLAPATFIPAPVPPRAPMRSADGRVELTDDALTVEGNAFSLLELESVQVQAVRWLLWIMMGALTLGGFTLAFLQNWIRTPTAMIGMAAGALLLAWGNRGANRLRLNRLGREAAHYALPGDLAQWQKLASEANQRIYLRHQRAAADAMALLAQQEAEAAARAADLEPGSATVSS</sequence>
<name>A0A7L4ZU32_9BACT</name>
<dbReference type="RefSeq" id="WP_151077409.1">
    <property type="nucleotide sequence ID" value="NZ_CP047647.1"/>
</dbReference>
<organism evidence="1 2">
    <name type="scientific">Hymenobacter busanensis</name>
    <dbReference type="NCBI Taxonomy" id="2607656"/>
    <lineage>
        <taxon>Bacteria</taxon>
        <taxon>Pseudomonadati</taxon>
        <taxon>Bacteroidota</taxon>
        <taxon>Cytophagia</taxon>
        <taxon>Cytophagales</taxon>
        <taxon>Hymenobacteraceae</taxon>
        <taxon>Hymenobacter</taxon>
    </lineage>
</organism>
<proteinExistence type="predicted"/>
<gene>
    <name evidence="1" type="ORF">F0P96_03795</name>
</gene>
<dbReference type="AlphaFoldDB" id="A0A7L4ZU32"/>
<reference evidence="1 2" key="1">
    <citation type="submission" date="2019-09" db="EMBL/GenBank/DDBJ databases">
        <title>Genome sequence of Hymenobacter sp. M3.</title>
        <authorList>
            <person name="Srinivasan S."/>
        </authorList>
    </citation>
    <scope>NUCLEOTIDE SEQUENCE [LARGE SCALE GENOMIC DNA]</scope>
    <source>
        <strain evidence="1 2">M3</strain>
    </source>
</reference>
<protein>
    <submittedName>
        <fullName evidence="1">Uncharacterized protein</fullName>
    </submittedName>
</protein>
<dbReference type="EMBL" id="VTWU01000001">
    <property type="protein sequence ID" value="KAA9339749.1"/>
    <property type="molecule type" value="Genomic_DNA"/>
</dbReference>
<dbReference type="Proteomes" id="UP000326380">
    <property type="component" value="Unassembled WGS sequence"/>
</dbReference>
<evidence type="ECO:0000313" key="1">
    <source>
        <dbReference type="EMBL" id="KAA9339749.1"/>
    </source>
</evidence>
<keyword evidence="2" id="KW-1185">Reference proteome</keyword>
<evidence type="ECO:0000313" key="2">
    <source>
        <dbReference type="Proteomes" id="UP000326380"/>
    </source>
</evidence>
<comment type="caution">
    <text evidence="1">The sequence shown here is derived from an EMBL/GenBank/DDBJ whole genome shotgun (WGS) entry which is preliminary data.</text>
</comment>